<dbReference type="GO" id="GO:0009003">
    <property type="term" value="F:signal peptidase activity"/>
    <property type="evidence" value="ECO:0007669"/>
    <property type="project" value="UniProtKB-EC"/>
</dbReference>
<dbReference type="InterPro" id="IPR000223">
    <property type="entry name" value="Pept_S26A_signal_pept_1"/>
</dbReference>
<evidence type="ECO:0000256" key="4">
    <source>
        <dbReference type="ARBA" id="ARBA00013208"/>
    </source>
</evidence>
<dbReference type="EMBL" id="RHHR01000007">
    <property type="protein sequence ID" value="RNB76423.1"/>
    <property type="molecule type" value="Genomic_DNA"/>
</dbReference>
<feature type="active site" evidence="11">
    <location>
        <position position="45"/>
    </location>
</feature>
<evidence type="ECO:0000256" key="2">
    <source>
        <dbReference type="ARBA" id="ARBA00004401"/>
    </source>
</evidence>
<feature type="active site" evidence="11">
    <location>
        <position position="87"/>
    </location>
</feature>
<dbReference type="PROSITE" id="PS00761">
    <property type="entry name" value="SPASE_I_3"/>
    <property type="match status" value="1"/>
</dbReference>
<evidence type="ECO:0000259" key="13">
    <source>
        <dbReference type="Pfam" id="PF10502"/>
    </source>
</evidence>
<dbReference type="RefSeq" id="WP_122907632.1">
    <property type="nucleotide sequence ID" value="NZ_CBCSBE010000008.1"/>
</dbReference>
<keyword evidence="15" id="KW-1185">Reference proteome</keyword>
<protein>
    <recommendedName>
        <fullName evidence="4 12">Signal peptidase I</fullName>
        <ecNumber evidence="4 12">3.4.21.89</ecNumber>
    </recommendedName>
</protein>
<dbReference type="Gene3D" id="2.10.109.10">
    <property type="entry name" value="Umud Fragment, subunit A"/>
    <property type="match status" value="1"/>
</dbReference>
<evidence type="ECO:0000256" key="6">
    <source>
        <dbReference type="ARBA" id="ARBA00022670"/>
    </source>
</evidence>
<dbReference type="SUPFAM" id="SSF51306">
    <property type="entry name" value="LexA/Signal peptidase"/>
    <property type="match status" value="1"/>
</dbReference>
<evidence type="ECO:0000313" key="14">
    <source>
        <dbReference type="EMBL" id="RNB76423.1"/>
    </source>
</evidence>
<evidence type="ECO:0000256" key="1">
    <source>
        <dbReference type="ARBA" id="ARBA00000677"/>
    </source>
</evidence>
<evidence type="ECO:0000256" key="3">
    <source>
        <dbReference type="ARBA" id="ARBA00009370"/>
    </source>
</evidence>
<comment type="caution">
    <text evidence="14">The sequence shown here is derived from an EMBL/GenBank/DDBJ whole genome shotgun (WGS) entry which is preliminary data.</text>
</comment>
<dbReference type="NCBIfam" id="TIGR02227">
    <property type="entry name" value="sigpep_I_bact"/>
    <property type="match status" value="1"/>
</dbReference>
<keyword evidence="6 12" id="KW-0645">Protease</keyword>
<keyword evidence="7 12" id="KW-0812">Transmembrane</keyword>
<dbReference type="InterPro" id="IPR019533">
    <property type="entry name" value="Peptidase_S26"/>
</dbReference>
<dbReference type="CDD" id="cd06530">
    <property type="entry name" value="S26_SPase_I"/>
    <property type="match status" value="1"/>
</dbReference>
<name>A0A3M8CLB7_9BACL</name>
<comment type="subcellular location">
    <subcellularLocation>
        <location evidence="2">Cell membrane</location>
        <topology evidence="2">Single-pass type II membrane protein</topology>
    </subcellularLocation>
    <subcellularLocation>
        <location evidence="12">Membrane</location>
        <topology evidence="12">Single-pass type II membrane protein</topology>
    </subcellularLocation>
</comment>
<proteinExistence type="inferred from homology"/>
<evidence type="ECO:0000256" key="5">
    <source>
        <dbReference type="ARBA" id="ARBA00022475"/>
    </source>
</evidence>
<keyword evidence="10 12" id="KW-0472">Membrane</keyword>
<gene>
    <name evidence="14" type="primary">lepB</name>
    <name evidence="14" type="ORF">EDM52_03590</name>
</gene>
<organism evidence="14 15">
    <name type="scientific">Brevibacillus invocatus</name>
    <dbReference type="NCBI Taxonomy" id="173959"/>
    <lineage>
        <taxon>Bacteria</taxon>
        <taxon>Bacillati</taxon>
        <taxon>Bacillota</taxon>
        <taxon>Bacilli</taxon>
        <taxon>Bacillales</taxon>
        <taxon>Paenibacillaceae</taxon>
        <taxon>Brevibacillus</taxon>
    </lineage>
</organism>
<sequence length="186" mass="20841">MEQTPHETKWRSELFDWLKSFVLIGAITAFIYVFIMAPYVVQGRSMESTLHDRERVIVNKAIYYLQDPKPGDIVIIHPDASGDNWIKRVIAVAGDTVEAKDDQLYVNGQVLAEDYLTENKQKASAAGVTLTEDFGPVTIESGSVFVMGDNRSNSMDSRMIGPVQLDHVVGRAEVVYWPLPSIRVPK</sequence>
<dbReference type="Proteomes" id="UP000282028">
    <property type="component" value="Unassembled WGS sequence"/>
</dbReference>
<evidence type="ECO:0000256" key="9">
    <source>
        <dbReference type="ARBA" id="ARBA00022989"/>
    </source>
</evidence>
<feature type="transmembrane region" description="Helical" evidence="12">
    <location>
        <begin position="20"/>
        <end position="41"/>
    </location>
</feature>
<evidence type="ECO:0000313" key="15">
    <source>
        <dbReference type="Proteomes" id="UP000282028"/>
    </source>
</evidence>
<accession>A0A3M8CLB7</accession>
<dbReference type="OrthoDB" id="9802919at2"/>
<keyword evidence="8 12" id="KW-0378">Hydrolase</keyword>
<evidence type="ECO:0000256" key="10">
    <source>
        <dbReference type="ARBA" id="ARBA00023136"/>
    </source>
</evidence>
<dbReference type="GO" id="GO:0006465">
    <property type="term" value="P:signal peptide processing"/>
    <property type="evidence" value="ECO:0007669"/>
    <property type="project" value="InterPro"/>
</dbReference>
<dbReference type="GO" id="GO:0004252">
    <property type="term" value="F:serine-type endopeptidase activity"/>
    <property type="evidence" value="ECO:0007669"/>
    <property type="project" value="InterPro"/>
</dbReference>
<dbReference type="Pfam" id="PF10502">
    <property type="entry name" value="Peptidase_S26"/>
    <property type="match status" value="1"/>
</dbReference>
<dbReference type="AlphaFoldDB" id="A0A3M8CLB7"/>
<dbReference type="FunFam" id="2.10.109.10:FF:000008">
    <property type="entry name" value="Signal peptidase I"/>
    <property type="match status" value="1"/>
</dbReference>
<dbReference type="PRINTS" id="PR00727">
    <property type="entry name" value="LEADERPTASE"/>
</dbReference>
<dbReference type="PANTHER" id="PTHR43390">
    <property type="entry name" value="SIGNAL PEPTIDASE I"/>
    <property type="match status" value="1"/>
</dbReference>
<dbReference type="GO" id="GO:0005886">
    <property type="term" value="C:plasma membrane"/>
    <property type="evidence" value="ECO:0007669"/>
    <property type="project" value="UniProtKB-SubCell"/>
</dbReference>
<evidence type="ECO:0000256" key="11">
    <source>
        <dbReference type="PIRSR" id="PIRSR600223-1"/>
    </source>
</evidence>
<comment type="catalytic activity">
    <reaction evidence="1 12">
        <text>Cleavage of hydrophobic, N-terminal signal or leader sequences from secreted and periplasmic proteins.</text>
        <dbReference type="EC" id="3.4.21.89"/>
    </reaction>
</comment>
<evidence type="ECO:0000256" key="12">
    <source>
        <dbReference type="RuleBase" id="RU362042"/>
    </source>
</evidence>
<feature type="domain" description="Peptidase S26" evidence="13">
    <location>
        <begin position="15"/>
        <end position="177"/>
    </location>
</feature>
<dbReference type="InterPro" id="IPR036286">
    <property type="entry name" value="LexA/Signal_pep-like_sf"/>
</dbReference>
<dbReference type="PANTHER" id="PTHR43390:SF1">
    <property type="entry name" value="CHLOROPLAST PROCESSING PEPTIDASE"/>
    <property type="match status" value="1"/>
</dbReference>
<reference evidence="14 15" key="1">
    <citation type="submission" date="2018-10" db="EMBL/GenBank/DDBJ databases">
        <title>Phylogenomics of Brevibacillus.</title>
        <authorList>
            <person name="Dunlap C."/>
        </authorList>
    </citation>
    <scope>NUCLEOTIDE SEQUENCE [LARGE SCALE GENOMIC DNA]</scope>
    <source>
        <strain evidence="14 15">JCM 12215</strain>
    </source>
</reference>
<dbReference type="EC" id="3.4.21.89" evidence="4 12"/>
<keyword evidence="5" id="KW-1003">Cell membrane</keyword>
<evidence type="ECO:0000256" key="7">
    <source>
        <dbReference type="ARBA" id="ARBA00022692"/>
    </source>
</evidence>
<comment type="similarity">
    <text evidence="3 12">Belongs to the peptidase S26 family.</text>
</comment>
<dbReference type="InterPro" id="IPR019758">
    <property type="entry name" value="Pept_S26A_signal_pept_1_CS"/>
</dbReference>
<evidence type="ECO:0000256" key="8">
    <source>
        <dbReference type="ARBA" id="ARBA00022801"/>
    </source>
</evidence>
<keyword evidence="9 12" id="KW-1133">Transmembrane helix</keyword>